<gene>
    <name evidence="2" type="ORF">DFH08DRAFT_967969</name>
</gene>
<dbReference type="EMBL" id="JARIHO010000041">
    <property type="protein sequence ID" value="KAJ7327543.1"/>
    <property type="molecule type" value="Genomic_DNA"/>
</dbReference>
<feature type="region of interest" description="Disordered" evidence="1">
    <location>
        <begin position="1"/>
        <end position="23"/>
    </location>
</feature>
<evidence type="ECO:0000313" key="2">
    <source>
        <dbReference type="EMBL" id="KAJ7327543.1"/>
    </source>
</evidence>
<reference evidence="2" key="1">
    <citation type="submission" date="2023-03" db="EMBL/GenBank/DDBJ databases">
        <title>Massive genome expansion in bonnet fungi (Mycena s.s.) driven by repeated elements and novel gene families across ecological guilds.</title>
        <authorList>
            <consortium name="Lawrence Berkeley National Laboratory"/>
            <person name="Harder C.B."/>
            <person name="Miyauchi S."/>
            <person name="Viragh M."/>
            <person name="Kuo A."/>
            <person name="Thoen E."/>
            <person name="Andreopoulos B."/>
            <person name="Lu D."/>
            <person name="Skrede I."/>
            <person name="Drula E."/>
            <person name="Henrissat B."/>
            <person name="Morin E."/>
            <person name="Kohler A."/>
            <person name="Barry K."/>
            <person name="LaButti K."/>
            <person name="Morin E."/>
            <person name="Salamov A."/>
            <person name="Lipzen A."/>
            <person name="Mereny Z."/>
            <person name="Hegedus B."/>
            <person name="Baldrian P."/>
            <person name="Stursova M."/>
            <person name="Weitz H."/>
            <person name="Taylor A."/>
            <person name="Grigoriev I.V."/>
            <person name="Nagy L.G."/>
            <person name="Martin F."/>
            <person name="Kauserud H."/>
        </authorList>
    </citation>
    <scope>NUCLEOTIDE SEQUENCE</scope>
    <source>
        <strain evidence="2">CBHHK002</strain>
    </source>
</reference>
<name>A0AAD7EI60_9AGAR</name>
<proteinExistence type="predicted"/>
<feature type="region of interest" description="Disordered" evidence="1">
    <location>
        <begin position="175"/>
        <end position="194"/>
    </location>
</feature>
<dbReference type="Proteomes" id="UP001218218">
    <property type="component" value="Unassembled WGS sequence"/>
</dbReference>
<feature type="region of interest" description="Disordered" evidence="1">
    <location>
        <begin position="506"/>
        <end position="529"/>
    </location>
</feature>
<feature type="compositionally biased region" description="Pro residues" evidence="1">
    <location>
        <begin position="1"/>
        <end position="11"/>
    </location>
</feature>
<keyword evidence="3" id="KW-1185">Reference proteome</keyword>
<comment type="caution">
    <text evidence="2">The sequence shown here is derived from an EMBL/GenBank/DDBJ whole genome shotgun (WGS) entry which is preliminary data.</text>
</comment>
<accession>A0AAD7EI60</accession>
<protein>
    <submittedName>
        <fullName evidence="2">Uncharacterized protein</fullName>
    </submittedName>
</protein>
<sequence>MADPPLTPPRPLTSLRDTPPHVSPFRARIARTPQAPIVPFSTELASRPYPAGDYLIVRGIPITNDVDNSAVHQIGKITRAIRANDPDRFAGCRIVTSLAPKAHYASCVYIRLHSDCAPTDDNPEPRVDWLELYADGIRLAEPTWEVAWAPQADKDKRMWLRIADVFDIKEGEAQEKDADKLKKNDPDERKKKREGNQKVIDALRKVLDDAGRPTVDGYRLGDSAQAVIVLAYPAHVDAFLRSKTVTIGARTHTVSAVRQIEVERPFEIAVRGFASFPESRARQVCDGWFASFRRPDGTTLLAETRAGEDVDERDYMFYTMADWATTELVLGAKSCESFIKATAAFHLQPPQLLYNVNSAAAWKTRDAATAIDEGAKKIDSGLASIARRMEVLERQAQSRHDATEARMGLLETTLTTAVASIGNIVGRVEELGRGFYLGQQHTHLTIDLLRIDNDMTMARRTIAHPIDDDDKAEAIAECKRLKIARTDVQAKLDALRGNTNGLIVAPARPDHRSSPAPAAYFDPDSRPIQ</sequence>
<evidence type="ECO:0000256" key="1">
    <source>
        <dbReference type="SAM" id="MobiDB-lite"/>
    </source>
</evidence>
<dbReference type="AlphaFoldDB" id="A0AAD7EI60"/>
<feature type="compositionally biased region" description="Basic and acidic residues" evidence="1">
    <location>
        <begin position="175"/>
        <end position="189"/>
    </location>
</feature>
<organism evidence="2 3">
    <name type="scientific">Mycena albidolilacea</name>
    <dbReference type="NCBI Taxonomy" id="1033008"/>
    <lineage>
        <taxon>Eukaryota</taxon>
        <taxon>Fungi</taxon>
        <taxon>Dikarya</taxon>
        <taxon>Basidiomycota</taxon>
        <taxon>Agaricomycotina</taxon>
        <taxon>Agaricomycetes</taxon>
        <taxon>Agaricomycetidae</taxon>
        <taxon>Agaricales</taxon>
        <taxon>Marasmiineae</taxon>
        <taxon>Mycenaceae</taxon>
        <taxon>Mycena</taxon>
    </lineage>
</organism>
<evidence type="ECO:0000313" key="3">
    <source>
        <dbReference type="Proteomes" id="UP001218218"/>
    </source>
</evidence>